<dbReference type="EMBL" id="JAMGBD010000002">
    <property type="protein sequence ID" value="MCL6684209.1"/>
    <property type="molecule type" value="Genomic_DNA"/>
</dbReference>
<evidence type="ECO:0000313" key="2">
    <source>
        <dbReference type="Proteomes" id="UP001165363"/>
    </source>
</evidence>
<reference evidence="1" key="1">
    <citation type="submission" date="2022-05" db="EMBL/GenBank/DDBJ databases">
        <authorList>
            <person name="Jo J.-H."/>
            <person name="Im W.-T."/>
        </authorList>
    </citation>
    <scope>NUCLEOTIDE SEQUENCE</scope>
    <source>
        <strain evidence="1">SE158</strain>
    </source>
</reference>
<gene>
    <name evidence="1" type="ORF">LZ536_09895</name>
</gene>
<keyword evidence="2" id="KW-1185">Reference proteome</keyword>
<dbReference type="RefSeq" id="WP_249848633.1">
    <property type="nucleotide sequence ID" value="NZ_JAMGBD010000002.1"/>
</dbReference>
<proteinExistence type="predicted"/>
<accession>A0ABT0RPI1</accession>
<sequence>MRKGFAIVLLASALAACTTPTVDQPTRGMVATNQPIVTRSDYAMDVVAPDGALPASEEARLDGWFRGLGLGYGDNIYVDGDYSGAARADVARVAGRYGMLINTGAAPVTAGTVQPGSVRVVVSRTRATMAGCPNWDRPAAPDFDNQQLPSTGCAVNGNLTAMVADPQDLVYGREAGSVVDAAAAAKAVRSYRAAKPTGENGLQDVNTKQKGGK</sequence>
<organism evidence="1 2">
    <name type="scientific">Sphingomonas alba</name>
    <dbReference type="NCBI Taxonomy" id="2908208"/>
    <lineage>
        <taxon>Bacteria</taxon>
        <taxon>Pseudomonadati</taxon>
        <taxon>Pseudomonadota</taxon>
        <taxon>Alphaproteobacteria</taxon>
        <taxon>Sphingomonadales</taxon>
        <taxon>Sphingomonadaceae</taxon>
        <taxon>Sphingomonas</taxon>
    </lineage>
</organism>
<evidence type="ECO:0000313" key="1">
    <source>
        <dbReference type="EMBL" id="MCL6684209.1"/>
    </source>
</evidence>
<name>A0ABT0RPI1_9SPHN</name>
<dbReference type="Pfam" id="PF09476">
    <property type="entry name" value="Pilus_CpaD"/>
    <property type="match status" value="1"/>
</dbReference>
<dbReference type="PROSITE" id="PS51257">
    <property type="entry name" value="PROKAR_LIPOPROTEIN"/>
    <property type="match status" value="1"/>
</dbReference>
<dbReference type="InterPro" id="IPR019027">
    <property type="entry name" value="Pilus_biogenesis_CpaD-related"/>
</dbReference>
<comment type="caution">
    <text evidence="1">The sequence shown here is derived from an EMBL/GenBank/DDBJ whole genome shotgun (WGS) entry which is preliminary data.</text>
</comment>
<protein>
    <submittedName>
        <fullName evidence="1">CpaD family pilus assembly protein</fullName>
    </submittedName>
</protein>
<dbReference type="Proteomes" id="UP001165363">
    <property type="component" value="Unassembled WGS sequence"/>
</dbReference>